<feature type="signal peptide" evidence="1">
    <location>
        <begin position="1"/>
        <end position="33"/>
    </location>
</feature>
<evidence type="ECO:0000256" key="1">
    <source>
        <dbReference type="SAM" id="SignalP"/>
    </source>
</evidence>
<dbReference type="Proteomes" id="UP001195483">
    <property type="component" value="Unassembled WGS sequence"/>
</dbReference>
<dbReference type="EMBL" id="JAEAOA010001813">
    <property type="protein sequence ID" value="KAK3577212.1"/>
    <property type="molecule type" value="Genomic_DNA"/>
</dbReference>
<organism evidence="2 3">
    <name type="scientific">Potamilus streckersoni</name>
    <dbReference type="NCBI Taxonomy" id="2493646"/>
    <lineage>
        <taxon>Eukaryota</taxon>
        <taxon>Metazoa</taxon>
        <taxon>Spiralia</taxon>
        <taxon>Lophotrochozoa</taxon>
        <taxon>Mollusca</taxon>
        <taxon>Bivalvia</taxon>
        <taxon>Autobranchia</taxon>
        <taxon>Heteroconchia</taxon>
        <taxon>Palaeoheterodonta</taxon>
        <taxon>Unionida</taxon>
        <taxon>Unionoidea</taxon>
        <taxon>Unionidae</taxon>
        <taxon>Ambleminae</taxon>
        <taxon>Lampsilini</taxon>
        <taxon>Potamilus</taxon>
    </lineage>
</organism>
<evidence type="ECO:0000313" key="2">
    <source>
        <dbReference type="EMBL" id="KAK3577212.1"/>
    </source>
</evidence>
<accession>A0AAE0RPF4</accession>
<protein>
    <submittedName>
        <fullName evidence="2">Uncharacterized protein</fullName>
    </submittedName>
</protein>
<reference evidence="2" key="2">
    <citation type="journal article" date="2021" name="Genome Biol. Evol.">
        <title>Developing a high-quality reference genome for a parasitic bivalve with doubly uniparental inheritance (Bivalvia: Unionida).</title>
        <authorList>
            <person name="Smith C.H."/>
        </authorList>
    </citation>
    <scope>NUCLEOTIDE SEQUENCE</scope>
    <source>
        <strain evidence="2">CHS0354</strain>
        <tissue evidence="2">Mantle</tissue>
    </source>
</reference>
<reference evidence="2" key="1">
    <citation type="journal article" date="2021" name="Genome Biol. Evol.">
        <title>A High-Quality Reference Genome for a Parasitic Bivalve with Doubly Uniparental Inheritance (Bivalvia: Unionida).</title>
        <authorList>
            <person name="Smith C.H."/>
        </authorList>
    </citation>
    <scope>NUCLEOTIDE SEQUENCE</scope>
    <source>
        <strain evidence="2">CHS0354</strain>
    </source>
</reference>
<reference evidence="2" key="3">
    <citation type="submission" date="2023-05" db="EMBL/GenBank/DDBJ databases">
        <authorList>
            <person name="Smith C.H."/>
        </authorList>
    </citation>
    <scope>NUCLEOTIDE SEQUENCE</scope>
    <source>
        <strain evidence="2">CHS0354</strain>
        <tissue evidence="2">Mantle</tissue>
    </source>
</reference>
<evidence type="ECO:0000313" key="3">
    <source>
        <dbReference type="Proteomes" id="UP001195483"/>
    </source>
</evidence>
<keyword evidence="3" id="KW-1185">Reference proteome</keyword>
<feature type="chain" id="PRO_5041968604" evidence="1">
    <location>
        <begin position="34"/>
        <end position="232"/>
    </location>
</feature>
<proteinExistence type="predicted"/>
<name>A0AAE0RPF4_9BIVA</name>
<keyword evidence="1" id="KW-0732">Signal</keyword>
<comment type="caution">
    <text evidence="2">The sequence shown here is derived from an EMBL/GenBank/DDBJ whole genome shotgun (WGS) entry which is preliminary data.</text>
</comment>
<gene>
    <name evidence="2" type="ORF">CHS0354_030483</name>
</gene>
<dbReference type="AlphaFoldDB" id="A0AAE0RPF4"/>
<sequence length="232" mass="26669">MFSRSGLATVYSSYSRMKLFMLFVLLRLSHVDGAFISGSIKNIFGFGVNSFNIPVHAVEHVSQECIHHAKRGGCEFYDCLERRFPCGEKSYSVKFGKHFCSKITRHIDLFTPAGQRYMNVTNACLTSYYSDLYHNSSATCEQIKEVGVNGIVNCRDIQTAEYPTFCQFVADNTRVYWIIFDTMDLIKMITLNEPRVWRLLIEQGFECGTARLQKGVKEVIKVLKSTWDNLFR</sequence>